<proteinExistence type="predicted"/>
<dbReference type="EMBL" id="LAZR01000017">
    <property type="protein sequence ID" value="KKO06042.1"/>
    <property type="molecule type" value="Genomic_DNA"/>
</dbReference>
<dbReference type="AlphaFoldDB" id="A0A0F9Y2D4"/>
<reference evidence="1" key="1">
    <citation type="journal article" date="2015" name="Nature">
        <title>Complex archaea that bridge the gap between prokaryotes and eukaryotes.</title>
        <authorList>
            <person name="Spang A."/>
            <person name="Saw J.H."/>
            <person name="Jorgensen S.L."/>
            <person name="Zaremba-Niedzwiedzka K."/>
            <person name="Martijn J."/>
            <person name="Lind A.E."/>
            <person name="van Eijk R."/>
            <person name="Schleper C."/>
            <person name="Guy L."/>
            <person name="Ettema T.J."/>
        </authorList>
    </citation>
    <scope>NUCLEOTIDE SEQUENCE</scope>
</reference>
<evidence type="ECO:0000313" key="1">
    <source>
        <dbReference type="EMBL" id="KKO06042.1"/>
    </source>
</evidence>
<gene>
    <name evidence="1" type="ORF">LCGC14_0070550</name>
</gene>
<organism evidence="1">
    <name type="scientific">marine sediment metagenome</name>
    <dbReference type="NCBI Taxonomy" id="412755"/>
    <lineage>
        <taxon>unclassified sequences</taxon>
        <taxon>metagenomes</taxon>
        <taxon>ecological metagenomes</taxon>
    </lineage>
</organism>
<accession>A0A0F9Y2D4</accession>
<protein>
    <submittedName>
        <fullName evidence="1">Uncharacterized protein</fullName>
    </submittedName>
</protein>
<comment type="caution">
    <text evidence="1">The sequence shown here is derived from an EMBL/GenBank/DDBJ whole genome shotgun (WGS) entry which is preliminary data.</text>
</comment>
<sequence length="33" mass="3939">MFYSDYQKNANYSMWQELNTKVSFMQTLVSNGI</sequence>
<name>A0A0F9Y2D4_9ZZZZ</name>